<accession>F3ZX46</accession>
<dbReference type="AlphaFoldDB" id="F3ZX46"/>
<dbReference type="EMBL" id="CP002360">
    <property type="protein sequence ID" value="AEE95495.1"/>
    <property type="molecule type" value="Genomic_DNA"/>
</dbReference>
<feature type="compositionally biased region" description="Basic and acidic residues" evidence="1">
    <location>
        <begin position="88"/>
        <end position="97"/>
    </location>
</feature>
<protein>
    <recommendedName>
        <fullName evidence="5">Lipoprotein</fullName>
    </recommendedName>
</protein>
<feature type="chain" id="PRO_5039527236" description="Lipoprotein" evidence="2">
    <location>
        <begin position="22"/>
        <end position="213"/>
    </location>
</feature>
<evidence type="ECO:0000313" key="4">
    <source>
        <dbReference type="Proteomes" id="UP000008457"/>
    </source>
</evidence>
<evidence type="ECO:0000256" key="1">
    <source>
        <dbReference type="SAM" id="MobiDB-lite"/>
    </source>
</evidence>
<dbReference type="RefSeq" id="WP_013779928.1">
    <property type="nucleotide sequence ID" value="NC_015520.1"/>
</dbReference>
<dbReference type="HOGENOM" id="CLU_1293109_0_0_9"/>
<sequence>MKKGIIASLIMIWLTVASVCAITTVNQSGITTPAVASGDTMTVEPVPAVGGSESSEASDELKSDDTVVQEHETEAMPQADSSIDEPTSEEKSTQKVDVKETIESYENILAAWFEKDVDDKIIDKPAPPKPDNIKTVATLAQLDEAKDSVSVKDKLEAAKLLAKVDINDIKRMIDMARDGVTLQEARDMDRILKNHLSAEEVKKLEAIAKSYVK</sequence>
<feature type="region of interest" description="Disordered" evidence="1">
    <location>
        <begin position="33"/>
        <end position="97"/>
    </location>
</feature>
<proteinExistence type="predicted"/>
<reference evidence="3 4" key="2">
    <citation type="journal article" date="2011" name="Stand. Genomic Sci.">
        <title>Complete genome sequence of Mahella australiensis type strain (50-1 BON).</title>
        <authorList>
            <person name="Sikorski J."/>
            <person name="Teshima H."/>
            <person name="Nolan M."/>
            <person name="Lucas S."/>
            <person name="Hammon N."/>
            <person name="Deshpande S."/>
            <person name="Cheng J.F."/>
            <person name="Pitluck S."/>
            <person name="Liolios K."/>
            <person name="Pagani I."/>
            <person name="Ivanova N."/>
            <person name="Huntemann M."/>
            <person name="Mavromatis K."/>
            <person name="Ovchinikova G."/>
            <person name="Pati A."/>
            <person name="Tapia R."/>
            <person name="Han C."/>
            <person name="Goodwin L."/>
            <person name="Chen A."/>
            <person name="Palaniappan K."/>
            <person name="Land M."/>
            <person name="Hauser L."/>
            <person name="Ngatchou-Djao O.D."/>
            <person name="Rohde M."/>
            <person name="Pukall R."/>
            <person name="Spring S."/>
            <person name="Abt B."/>
            <person name="Goker M."/>
            <person name="Detter J.C."/>
            <person name="Woyke T."/>
            <person name="Bristow J."/>
            <person name="Markowitz V."/>
            <person name="Hugenholtz P."/>
            <person name="Eisen J.A."/>
            <person name="Kyrpides N.C."/>
            <person name="Klenk H.P."/>
            <person name="Lapidus A."/>
        </authorList>
    </citation>
    <scope>NUCLEOTIDE SEQUENCE [LARGE SCALE GENOMIC DNA]</scope>
    <source>
        <strain evidence="4">DSM 15567 / CIP 107919 / 50-1 BON</strain>
    </source>
</reference>
<keyword evidence="2" id="KW-0732">Signal</keyword>
<reference evidence="4" key="1">
    <citation type="submission" date="2010-11" db="EMBL/GenBank/DDBJ databases">
        <title>The complete genome of Mahella australiensis DSM 15567.</title>
        <authorList>
            <consortium name="US DOE Joint Genome Institute (JGI-PGF)"/>
            <person name="Lucas S."/>
            <person name="Copeland A."/>
            <person name="Lapidus A."/>
            <person name="Bruce D."/>
            <person name="Goodwin L."/>
            <person name="Pitluck S."/>
            <person name="Kyrpides N."/>
            <person name="Mavromatis K."/>
            <person name="Pagani I."/>
            <person name="Ivanova N."/>
            <person name="Teshima H."/>
            <person name="Brettin T."/>
            <person name="Detter J.C."/>
            <person name="Han C."/>
            <person name="Tapia R."/>
            <person name="Land M."/>
            <person name="Hauser L."/>
            <person name="Markowitz V."/>
            <person name="Cheng J.-F."/>
            <person name="Hugenholtz P."/>
            <person name="Woyke T."/>
            <person name="Wu D."/>
            <person name="Spring S."/>
            <person name="Pukall R."/>
            <person name="Steenblock K."/>
            <person name="Schneider S."/>
            <person name="Klenk H.-P."/>
            <person name="Eisen J.A."/>
        </authorList>
    </citation>
    <scope>NUCLEOTIDE SEQUENCE [LARGE SCALE GENOMIC DNA]</scope>
    <source>
        <strain evidence="4">DSM 15567 / CIP 107919 / 50-1 BON</strain>
    </source>
</reference>
<gene>
    <name evidence="3" type="ordered locus">Mahau_0278</name>
</gene>
<dbReference type="STRING" id="697281.Mahau_0278"/>
<dbReference type="Proteomes" id="UP000008457">
    <property type="component" value="Chromosome"/>
</dbReference>
<keyword evidence="4" id="KW-1185">Reference proteome</keyword>
<name>F3ZX46_MAHA5</name>
<organism evidence="3 4">
    <name type="scientific">Mahella australiensis (strain DSM 15567 / CIP 107919 / 50-1 BON)</name>
    <dbReference type="NCBI Taxonomy" id="697281"/>
    <lineage>
        <taxon>Bacteria</taxon>
        <taxon>Bacillati</taxon>
        <taxon>Bacillota</taxon>
        <taxon>Clostridia</taxon>
        <taxon>Thermoanaerobacterales</taxon>
        <taxon>Thermoanaerobacterales Family IV. Incertae Sedis</taxon>
        <taxon>Mahella</taxon>
    </lineage>
</organism>
<evidence type="ECO:0008006" key="5">
    <source>
        <dbReference type="Google" id="ProtNLM"/>
    </source>
</evidence>
<dbReference type="KEGG" id="mas:Mahau_0278"/>
<evidence type="ECO:0000313" key="3">
    <source>
        <dbReference type="EMBL" id="AEE95495.1"/>
    </source>
</evidence>
<feature type="compositionally biased region" description="Basic and acidic residues" evidence="1">
    <location>
        <begin position="59"/>
        <end position="74"/>
    </location>
</feature>
<evidence type="ECO:0000256" key="2">
    <source>
        <dbReference type="SAM" id="SignalP"/>
    </source>
</evidence>
<feature type="signal peptide" evidence="2">
    <location>
        <begin position="1"/>
        <end position="21"/>
    </location>
</feature>